<feature type="signal peptide" evidence="1">
    <location>
        <begin position="1"/>
        <end position="24"/>
    </location>
</feature>
<dbReference type="CDD" id="cd04215">
    <property type="entry name" value="Nitrosocyanin"/>
    <property type="match status" value="1"/>
</dbReference>
<dbReference type="SUPFAM" id="SSF49503">
    <property type="entry name" value="Cupredoxins"/>
    <property type="match status" value="1"/>
</dbReference>
<dbReference type="Pfam" id="PF13473">
    <property type="entry name" value="Cupredoxin_1"/>
    <property type="match status" value="1"/>
</dbReference>
<organism evidence="3 4">
    <name type="scientific">Nitrosomonas communis</name>
    <dbReference type="NCBI Taxonomy" id="44574"/>
    <lineage>
        <taxon>Bacteria</taxon>
        <taxon>Pseudomonadati</taxon>
        <taxon>Pseudomonadota</taxon>
        <taxon>Betaproteobacteria</taxon>
        <taxon>Nitrosomonadales</taxon>
        <taxon>Nitrosomonadaceae</taxon>
        <taxon>Nitrosomonas</taxon>
    </lineage>
</organism>
<accession>A0A1H2XC03</accession>
<feature type="chain" id="PRO_5010292592" evidence="1">
    <location>
        <begin position="25"/>
        <end position="148"/>
    </location>
</feature>
<evidence type="ECO:0000313" key="3">
    <source>
        <dbReference type="EMBL" id="SDW89809.1"/>
    </source>
</evidence>
<name>A0A1H2XC03_9PROT</name>
<evidence type="ECO:0000259" key="2">
    <source>
        <dbReference type="Pfam" id="PF13473"/>
    </source>
</evidence>
<proteinExistence type="predicted"/>
<dbReference type="Gene3D" id="2.60.40.420">
    <property type="entry name" value="Cupredoxins - blue copper proteins"/>
    <property type="match status" value="1"/>
</dbReference>
<keyword evidence="1" id="KW-0732">Signal</keyword>
<dbReference type="EMBL" id="FNNH01000036">
    <property type="protein sequence ID" value="SDW89809.1"/>
    <property type="molecule type" value="Genomic_DNA"/>
</dbReference>
<evidence type="ECO:0000313" key="4">
    <source>
        <dbReference type="Proteomes" id="UP000183454"/>
    </source>
</evidence>
<sequence length="148" mass="16332">MIKTTKALCASFVLGLLLTGTAQAEDKKAEHHQHKEEQHFKVIVNAFDTNIPELNIEGVTVKNVRAFNVLNEPETLAVHKGTKVKITIENKSPISEGFSIDAYDIKEVVKAGESKTISFVADKAGAFPIWCQLHPKNIHLPGTFNVLE</sequence>
<dbReference type="InterPro" id="IPR028096">
    <property type="entry name" value="EfeO_Cupredoxin"/>
</dbReference>
<dbReference type="AlphaFoldDB" id="A0A1H2XC03"/>
<dbReference type="RefSeq" id="WP_244505820.1">
    <property type="nucleotide sequence ID" value="NZ_FNNH01000036.1"/>
</dbReference>
<evidence type="ECO:0000256" key="1">
    <source>
        <dbReference type="SAM" id="SignalP"/>
    </source>
</evidence>
<protein>
    <submittedName>
        <fullName evidence="3">Nitrosocyanin</fullName>
    </submittedName>
</protein>
<dbReference type="InterPro" id="IPR017527">
    <property type="entry name" value="Nitrosocyanin"/>
</dbReference>
<gene>
    <name evidence="3" type="ORF">SAMN05421882_103629</name>
</gene>
<dbReference type="InterPro" id="IPR008972">
    <property type="entry name" value="Cupredoxin"/>
</dbReference>
<reference evidence="3 4" key="1">
    <citation type="submission" date="2016-10" db="EMBL/GenBank/DDBJ databases">
        <authorList>
            <person name="de Groot N.N."/>
        </authorList>
    </citation>
    <scope>NUCLEOTIDE SEQUENCE [LARGE SCALE GENOMIC DNA]</scope>
    <source>
        <strain evidence="3 4">Nm110</strain>
    </source>
</reference>
<dbReference type="NCBIfam" id="TIGR03096">
    <property type="entry name" value="nitroso_cyanin"/>
    <property type="match status" value="1"/>
</dbReference>
<dbReference type="Proteomes" id="UP000183454">
    <property type="component" value="Unassembled WGS sequence"/>
</dbReference>
<feature type="domain" description="EfeO-type cupredoxin-like" evidence="2">
    <location>
        <begin position="70"/>
        <end position="138"/>
    </location>
</feature>